<organism evidence="1 2">
    <name type="scientific">Prunus armeniaca</name>
    <name type="common">Apricot</name>
    <name type="synonym">Armeniaca vulgaris</name>
    <dbReference type="NCBI Taxonomy" id="36596"/>
    <lineage>
        <taxon>Eukaryota</taxon>
        <taxon>Viridiplantae</taxon>
        <taxon>Streptophyta</taxon>
        <taxon>Embryophyta</taxon>
        <taxon>Tracheophyta</taxon>
        <taxon>Spermatophyta</taxon>
        <taxon>Magnoliopsida</taxon>
        <taxon>eudicotyledons</taxon>
        <taxon>Gunneridae</taxon>
        <taxon>Pentapetalae</taxon>
        <taxon>rosids</taxon>
        <taxon>fabids</taxon>
        <taxon>Rosales</taxon>
        <taxon>Rosaceae</taxon>
        <taxon>Amygdaloideae</taxon>
        <taxon>Amygdaleae</taxon>
        <taxon>Prunus</taxon>
    </lineage>
</organism>
<accession>A0A6J5XPA7</accession>
<keyword evidence="2" id="KW-1185">Reference proteome</keyword>
<proteinExistence type="predicted"/>
<name>A0A6J5XPA7_PRUAR</name>
<dbReference type="AlphaFoldDB" id="A0A6J5XPA7"/>
<protein>
    <submittedName>
        <fullName evidence="1">Uncharacterized protein</fullName>
    </submittedName>
</protein>
<evidence type="ECO:0000313" key="2">
    <source>
        <dbReference type="Proteomes" id="UP000507245"/>
    </source>
</evidence>
<gene>
    <name evidence="1" type="ORF">ORAREDHAP_LOCUS38550</name>
</gene>
<reference evidence="2" key="1">
    <citation type="journal article" date="2020" name="Genome Biol.">
        <title>Gamete binning: chromosome-level and haplotype-resolved genome assembly enabled by high-throughput single-cell sequencing of gamete genomes.</title>
        <authorList>
            <person name="Campoy J.A."/>
            <person name="Sun H."/>
            <person name="Goel M."/>
            <person name="Jiao W.-B."/>
            <person name="Folz-Donahue K."/>
            <person name="Wang N."/>
            <person name="Rubio M."/>
            <person name="Liu C."/>
            <person name="Kukat C."/>
            <person name="Ruiz D."/>
            <person name="Huettel B."/>
            <person name="Schneeberger K."/>
        </authorList>
    </citation>
    <scope>NUCLEOTIDE SEQUENCE [LARGE SCALE GENOMIC DNA]</scope>
    <source>
        <strain evidence="2">cv. Rojo Pasion</strain>
    </source>
</reference>
<sequence length="60" mass="6768">MSYWALKNGPFFSSSVLQRVDFFFLWDQGLEFQSSGPYIALGYEVPVLSGSCGSGFGFWR</sequence>
<dbReference type="EMBL" id="CAEKKB010000006">
    <property type="protein sequence ID" value="CAB4314253.1"/>
    <property type="molecule type" value="Genomic_DNA"/>
</dbReference>
<evidence type="ECO:0000313" key="1">
    <source>
        <dbReference type="EMBL" id="CAB4314253.1"/>
    </source>
</evidence>
<dbReference type="Proteomes" id="UP000507245">
    <property type="component" value="Unassembled WGS sequence"/>
</dbReference>